<keyword evidence="3" id="KW-1185">Reference proteome</keyword>
<organism evidence="2 3">
    <name type="scientific">Suttonella ornithocola</name>
    <dbReference type="NCBI Taxonomy" id="279832"/>
    <lineage>
        <taxon>Bacteria</taxon>
        <taxon>Pseudomonadati</taxon>
        <taxon>Pseudomonadota</taxon>
        <taxon>Gammaproteobacteria</taxon>
        <taxon>Cardiobacteriales</taxon>
        <taxon>Cardiobacteriaceae</taxon>
        <taxon>Suttonella</taxon>
    </lineage>
</organism>
<dbReference type="InterPro" id="IPR036513">
    <property type="entry name" value="STAS_dom_sf"/>
</dbReference>
<dbReference type="InterPro" id="IPR058548">
    <property type="entry name" value="MlaB-like_STAS"/>
</dbReference>
<dbReference type="Pfam" id="PF13466">
    <property type="entry name" value="STAS_2"/>
    <property type="match status" value="1"/>
</dbReference>
<dbReference type="Proteomes" id="UP000254601">
    <property type="component" value="Unassembled WGS sequence"/>
</dbReference>
<dbReference type="SUPFAM" id="SSF52091">
    <property type="entry name" value="SpoIIaa-like"/>
    <property type="match status" value="1"/>
</dbReference>
<reference evidence="2 3" key="1">
    <citation type="submission" date="2018-06" db="EMBL/GenBank/DDBJ databases">
        <authorList>
            <consortium name="Pathogen Informatics"/>
            <person name="Doyle S."/>
        </authorList>
    </citation>
    <scope>NUCLEOTIDE SEQUENCE [LARGE SCALE GENOMIC DNA]</scope>
    <source>
        <strain evidence="2 3">NCTC13337</strain>
    </source>
</reference>
<accession>A0A380MVJ8</accession>
<dbReference type="InterPro" id="IPR002645">
    <property type="entry name" value="STAS_dom"/>
</dbReference>
<dbReference type="AlphaFoldDB" id="A0A380MVJ8"/>
<dbReference type="Gene3D" id="3.30.750.24">
    <property type="entry name" value="STAS domain"/>
    <property type="match status" value="1"/>
</dbReference>
<dbReference type="EMBL" id="UHIC01000001">
    <property type="protein sequence ID" value="SUO96599.1"/>
    <property type="molecule type" value="Genomic_DNA"/>
</dbReference>
<name>A0A380MVJ8_9GAMM</name>
<feature type="domain" description="STAS" evidence="1">
    <location>
        <begin position="21"/>
        <end position="104"/>
    </location>
</feature>
<evidence type="ECO:0000313" key="3">
    <source>
        <dbReference type="Proteomes" id="UP000254601"/>
    </source>
</evidence>
<evidence type="ECO:0000313" key="2">
    <source>
        <dbReference type="EMBL" id="SUO96599.1"/>
    </source>
</evidence>
<gene>
    <name evidence="2" type="ORF">NCTC13337_01930</name>
</gene>
<protein>
    <submittedName>
        <fullName evidence="2">Predicted NTP binding protein (Contains STAS domain)</fullName>
    </submittedName>
</protein>
<sequence length="104" mass="11391">MQTPIGEINTQGQLALVSTLTADYLSNQPFSALSEKLPSMIVVDGSTVTNCDSAGVAALIWLLQQAEKQQAKIIWQNLPIIVTRLLSLYDLNNKELIFYAGTTH</sequence>
<dbReference type="RefSeq" id="WP_072575876.1">
    <property type="nucleotide sequence ID" value="NZ_LWHB01000032.1"/>
</dbReference>
<proteinExistence type="predicted"/>
<dbReference type="OrthoDB" id="4249752at2"/>
<dbReference type="PROSITE" id="PS50801">
    <property type="entry name" value="STAS"/>
    <property type="match status" value="1"/>
</dbReference>
<evidence type="ECO:0000259" key="1">
    <source>
        <dbReference type="PROSITE" id="PS50801"/>
    </source>
</evidence>